<geneLocation type="plasmid" evidence="1">
    <name>pZZM403</name>
</geneLocation>
<protein>
    <submittedName>
        <fullName evidence="1">Uncharacterized protein</fullName>
    </submittedName>
</protein>
<proteinExistence type="predicted"/>
<keyword evidence="1" id="KW-0614">Plasmid</keyword>
<gene>
    <name evidence="1" type="ORF">ZZM4_0099</name>
</gene>
<dbReference type="GeneID" id="79905398"/>
<organism evidence="1">
    <name type="scientific">Zymomonas mobilis subsp. mobilis (strain ATCC 31821 / ZM4 / CP4)</name>
    <dbReference type="NCBI Taxonomy" id="264203"/>
    <lineage>
        <taxon>Bacteria</taxon>
        <taxon>Pseudomonadati</taxon>
        <taxon>Pseudomonadota</taxon>
        <taxon>Alphaproteobacteria</taxon>
        <taxon>Sphingomonadales</taxon>
        <taxon>Zymomonadaceae</taxon>
        <taxon>Zymomonas</taxon>
    </lineage>
</organism>
<name>A0A806D8S5_ZYMMO</name>
<dbReference type="AlphaFoldDB" id="A0A806D8S5"/>
<sequence length="162" mass="18556">MTIVPPEEFQRLEQLRLTVRRERHLRNWTAQKLAEEATKSAKKRGFNIKLKQYSIASLETGRLKSEPIWVRYIMFAFADNPVLELSSAQSSNWHYQQPGAEKQNDESCSGKIKLPDQSSLRNLFLGLLIPVGKNVSLEAKQHIADVLAQRLPKGLEQISLFQ</sequence>
<dbReference type="RefSeq" id="WP_012482065.1">
    <property type="nucleotide sequence ID" value="NC_013786.1"/>
</dbReference>
<evidence type="ECO:0000313" key="1">
    <source>
        <dbReference type="EMBL" id="ADC33870.1"/>
    </source>
</evidence>
<reference evidence="1" key="1">
    <citation type="submission" date="2010-01" db="EMBL/GenBank/DDBJ databases">
        <title>Complete sequence of plasmid3 of Zymomonas mobilis subsp. mobilis ZM4.</title>
        <authorList>
            <consortium name="US DOE Joint Genome Institute"/>
            <person name="Lucas S."/>
            <person name="Copeland A."/>
            <person name="Lapidus A."/>
            <person name="Glavina del Rio T."/>
            <person name="Tice H."/>
            <person name="Bruce D."/>
            <person name="Goodwin L."/>
            <person name="Pitluck S."/>
            <person name="Balakireva M."/>
            <person name="Brettin T."/>
            <person name="Detter J.C."/>
            <person name="Han C."/>
            <person name="Larimer F."/>
            <person name="Land M."/>
            <person name="Hauser L."/>
            <person name="Kyrpides N."/>
            <person name="Mikhailova N."/>
            <person name="Pappas K."/>
        </authorList>
    </citation>
    <scope>NUCLEOTIDE SEQUENCE [LARGE SCALE GENOMIC DNA]</scope>
    <source>
        <strain evidence="1">ZM4</strain>
        <plasmid evidence="1">pZZM403</plasmid>
    </source>
</reference>
<accession>A0A806D8S5</accession>
<dbReference type="EMBL" id="CP001883">
    <property type="protein sequence ID" value="ADC33870.1"/>
    <property type="molecule type" value="Genomic_DNA"/>
</dbReference>